<dbReference type="PROSITE" id="PS51093">
    <property type="entry name" value="PTS_EIIA_TYPE_1"/>
    <property type="match status" value="1"/>
</dbReference>
<keyword evidence="5" id="KW-0598">Phosphotransferase system</keyword>
<dbReference type="InterPro" id="IPR011055">
    <property type="entry name" value="Dup_hybrid_motif"/>
</dbReference>
<accession>A0A0R3JZQ0</accession>
<evidence type="ECO:0000256" key="6">
    <source>
        <dbReference type="ARBA" id="ARBA00022777"/>
    </source>
</evidence>
<evidence type="ECO:0000256" key="2">
    <source>
        <dbReference type="ARBA" id="ARBA00022448"/>
    </source>
</evidence>
<evidence type="ECO:0000256" key="3">
    <source>
        <dbReference type="ARBA" id="ARBA00022597"/>
    </source>
</evidence>
<keyword evidence="3" id="KW-0762">Sugar transport</keyword>
<dbReference type="Gene3D" id="2.70.70.10">
    <property type="entry name" value="Glucose Permease (Domain IIA)"/>
    <property type="match status" value="1"/>
</dbReference>
<keyword evidence="4 8" id="KW-0808">Transferase</keyword>
<evidence type="ECO:0000256" key="4">
    <source>
        <dbReference type="ARBA" id="ARBA00022679"/>
    </source>
</evidence>
<keyword evidence="6" id="KW-0418">Kinase</keyword>
<evidence type="ECO:0000259" key="7">
    <source>
        <dbReference type="PROSITE" id="PS51093"/>
    </source>
</evidence>
<dbReference type="NCBIfam" id="TIGR00830">
    <property type="entry name" value="PTBA"/>
    <property type="match status" value="1"/>
</dbReference>
<dbReference type="OrthoDB" id="92465at2"/>
<gene>
    <name evidence="8" type="primary">crr</name>
    <name evidence="8" type="ORF">ABG79_01662</name>
</gene>
<dbReference type="RefSeq" id="WP_057978999.1">
    <property type="nucleotide sequence ID" value="NZ_LKHP01000009.1"/>
</dbReference>
<protein>
    <submittedName>
        <fullName evidence="8">Glucose-specific phosphotransferase enzyme IIA component</fullName>
        <ecNumber evidence="8">2.7.1.-</ecNumber>
    </submittedName>
</protein>
<reference evidence="8 9" key="1">
    <citation type="submission" date="2015-09" db="EMBL/GenBank/DDBJ databases">
        <title>Draft genome sequence of a Caloramator mitchellensis, a moderate thermophile from the Great Artesian Basin of Australia.</title>
        <authorList>
            <person name="Patel B.K."/>
        </authorList>
    </citation>
    <scope>NUCLEOTIDE SEQUENCE [LARGE SCALE GENOMIC DNA]</scope>
    <source>
        <strain evidence="8 9">VF08</strain>
    </source>
</reference>
<dbReference type="FunFam" id="2.70.70.10:FF:000001">
    <property type="entry name" value="PTS system glucose-specific IIA component"/>
    <property type="match status" value="1"/>
</dbReference>
<organism evidence="8 9">
    <name type="scientific">Caloramator mitchellensis</name>
    <dbReference type="NCBI Taxonomy" id="908809"/>
    <lineage>
        <taxon>Bacteria</taxon>
        <taxon>Bacillati</taxon>
        <taxon>Bacillota</taxon>
        <taxon>Clostridia</taxon>
        <taxon>Eubacteriales</taxon>
        <taxon>Clostridiaceae</taxon>
        <taxon>Caloramator</taxon>
    </lineage>
</organism>
<evidence type="ECO:0000256" key="1">
    <source>
        <dbReference type="ARBA" id="ARBA00004496"/>
    </source>
</evidence>
<sequence length="160" mass="17482">MFGFFKRNTAEVEVKSLLKGKVVDLKSVPDEVFSSKMVGDGFAIEPYEDAVYSPVDGVVVQVFPTGHAIGIKTNEGLEILIHIGIDTVEMKGRGFTTYVKPGDVVKAGDRLISFDTELIRKEAKSTVIPVIITNMELVKDIKVSLGDAERGDNIAVIRLK</sequence>
<evidence type="ECO:0000256" key="5">
    <source>
        <dbReference type="ARBA" id="ARBA00022683"/>
    </source>
</evidence>
<dbReference type="Pfam" id="PF00358">
    <property type="entry name" value="PTS_EIIA_1"/>
    <property type="match status" value="1"/>
</dbReference>
<feature type="domain" description="PTS EIIA type-1" evidence="7">
    <location>
        <begin position="30"/>
        <end position="134"/>
    </location>
</feature>
<keyword evidence="2" id="KW-0813">Transport</keyword>
<evidence type="ECO:0000313" key="8">
    <source>
        <dbReference type="EMBL" id="KRQ86460.1"/>
    </source>
</evidence>
<proteinExistence type="predicted"/>
<comment type="subcellular location">
    <subcellularLocation>
        <location evidence="1">Cytoplasm</location>
    </subcellularLocation>
</comment>
<dbReference type="PATRIC" id="fig|908809.3.peg.1667"/>
<dbReference type="GO" id="GO:0005737">
    <property type="term" value="C:cytoplasm"/>
    <property type="evidence" value="ECO:0007669"/>
    <property type="project" value="UniProtKB-SubCell"/>
</dbReference>
<dbReference type="SUPFAM" id="SSF51261">
    <property type="entry name" value="Duplicated hybrid motif"/>
    <property type="match status" value="1"/>
</dbReference>
<keyword evidence="9" id="KW-1185">Reference proteome</keyword>
<dbReference type="PANTHER" id="PTHR45008">
    <property type="entry name" value="PTS SYSTEM GLUCOSE-SPECIFIC EIIA COMPONENT"/>
    <property type="match status" value="1"/>
</dbReference>
<name>A0A0R3JZQ0_CALMK</name>
<dbReference type="PROSITE" id="PS00371">
    <property type="entry name" value="PTS_EIIA_TYPE_1_HIS"/>
    <property type="match status" value="1"/>
</dbReference>
<evidence type="ECO:0000313" key="9">
    <source>
        <dbReference type="Proteomes" id="UP000052015"/>
    </source>
</evidence>
<comment type="caution">
    <text evidence="8">The sequence shown here is derived from an EMBL/GenBank/DDBJ whole genome shotgun (WGS) entry which is preliminary data.</text>
</comment>
<dbReference type="EMBL" id="LKHP01000009">
    <property type="protein sequence ID" value="KRQ86460.1"/>
    <property type="molecule type" value="Genomic_DNA"/>
</dbReference>
<dbReference type="AlphaFoldDB" id="A0A0R3JZQ0"/>
<dbReference type="Proteomes" id="UP000052015">
    <property type="component" value="Unassembled WGS sequence"/>
</dbReference>
<dbReference type="InterPro" id="IPR050890">
    <property type="entry name" value="PTS_EIIA_component"/>
</dbReference>
<dbReference type="InterPro" id="IPR001127">
    <property type="entry name" value="PTS_EIIA_1_perm"/>
</dbReference>
<dbReference type="PANTHER" id="PTHR45008:SF1">
    <property type="entry name" value="PTS SYSTEM GLUCOSE-SPECIFIC EIIA COMPONENT"/>
    <property type="match status" value="1"/>
</dbReference>
<dbReference type="EC" id="2.7.1.-" evidence="8"/>
<dbReference type="GO" id="GO:0016301">
    <property type="term" value="F:kinase activity"/>
    <property type="evidence" value="ECO:0007669"/>
    <property type="project" value="UniProtKB-KW"/>
</dbReference>
<dbReference type="STRING" id="908809.ABG79_01662"/>
<dbReference type="GO" id="GO:0009401">
    <property type="term" value="P:phosphoenolpyruvate-dependent sugar phosphotransferase system"/>
    <property type="evidence" value="ECO:0007669"/>
    <property type="project" value="UniProtKB-KW"/>
</dbReference>